<gene>
    <name evidence="1" type="ORF">HER39_02550</name>
</gene>
<evidence type="ECO:0000313" key="1">
    <source>
        <dbReference type="EMBL" id="NKX49477.1"/>
    </source>
</evidence>
<sequence>MDTTPPGPGTAAPSDPFKARQARDILGYVPHALGFIPTESAVLLPLAGRRVGATLRLDLPQRRDAETLNSFAGAAAGYLRRHRAADGSLLLVYTAAGWDGGPPGYGLVAHPLRAALAGAGLPVRDGWAVGPRFWRGLYCTDPACCPDPGHSIERIADSALNAEMVYRGSRVAASPEAALCLPAAPDWDPHRLREDTAGYAGRFAGWWTHPHTFRRTLSRWEGQLADRGQPDQQTAPFLLASLGSTAVRDALVVQICLGLDAAYGGAHGCGLLTGREAGGGFPGSGRPELPEWRPARSPRSYGRDFARVLTGDTSAPPVWARVDAAATLLGGLYSGGEGTARAACGTVLAWLEWARARGSRAQAMIGAVLAECLGYRLAVLLERLLATGKLPEWSFDPATAWPGTGLRAV</sequence>
<organism evidence="1 2">
    <name type="scientific">Arthrobacter deserti</name>
    <dbReference type="NCBI Taxonomy" id="1742687"/>
    <lineage>
        <taxon>Bacteria</taxon>
        <taxon>Bacillati</taxon>
        <taxon>Actinomycetota</taxon>
        <taxon>Actinomycetes</taxon>
        <taxon>Micrococcales</taxon>
        <taxon>Micrococcaceae</taxon>
        <taxon>Arthrobacter</taxon>
    </lineage>
</organism>
<proteinExistence type="predicted"/>
<dbReference type="InterPro" id="IPR025447">
    <property type="entry name" value="DUF4192"/>
</dbReference>
<dbReference type="Pfam" id="PF13830">
    <property type="entry name" value="DUF4192"/>
    <property type="match status" value="1"/>
</dbReference>
<comment type="caution">
    <text evidence="1">The sequence shown here is derived from an EMBL/GenBank/DDBJ whole genome shotgun (WGS) entry which is preliminary data.</text>
</comment>
<evidence type="ECO:0000313" key="2">
    <source>
        <dbReference type="Proteomes" id="UP000523795"/>
    </source>
</evidence>
<dbReference type="Proteomes" id="UP000523795">
    <property type="component" value="Unassembled WGS sequence"/>
</dbReference>
<protein>
    <submittedName>
        <fullName evidence="1">DUF4192 family protein</fullName>
    </submittedName>
</protein>
<accession>A0ABX1JJH5</accession>
<reference evidence="1 2" key="1">
    <citation type="submission" date="2020-04" db="EMBL/GenBank/DDBJ databases">
        <authorList>
            <person name="Liu S."/>
        </authorList>
    </citation>
    <scope>NUCLEOTIDE SEQUENCE [LARGE SCALE GENOMIC DNA]</scope>
    <source>
        <strain evidence="1 2">CGMCC 1.15091</strain>
    </source>
</reference>
<keyword evidence="2" id="KW-1185">Reference proteome</keyword>
<name>A0ABX1JJH5_9MICC</name>
<dbReference type="EMBL" id="JAAZSR010000019">
    <property type="protein sequence ID" value="NKX49477.1"/>
    <property type="molecule type" value="Genomic_DNA"/>
</dbReference>